<protein>
    <recommendedName>
        <fullName evidence="6">18S rRNA aminocarboxypropyltransferase</fullName>
        <ecNumber evidence="6">2.5.1.157</ecNumber>
    </recommendedName>
</protein>
<feature type="domain" description="16S/18S rRNA aminocarboxypropyltransferase Tsr3 C-terminal" evidence="8">
    <location>
        <begin position="97"/>
        <end position="222"/>
    </location>
</feature>
<evidence type="ECO:0000256" key="7">
    <source>
        <dbReference type="SAM" id="MobiDB-lite"/>
    </source>
</evidence>
<dbReference type="NCBIfam" id="NF002621">
    <property type="entry name" value="PRK02287.1"/>
    <property type="match status" value="1"/>
</dbReference>
<dbReference type="InterPro" id="IPR007177">
    <property type="entry name" value="Tsr3_C"/>
</dbReference>
<feature type="compositionally biased region" description="Basic residues" evidence="7">
    <location>
        <begin position="12"/>
        <end position="26"/>
    </location>
</feature>
<dbReference type="OrthoDB" id="10262062at2759"/>
<evidence type="ECO:0000256" key="2">
    <source>
        <dbReference type="ARBA" id="ARBA00022517"/>
    </source>
</evidence>
<keyword evidence="3 6" id="KW-0698">rRNA processing</keyword>
<dbReference type="GO" id="GO:0030490">
    <property type="term" value="P:maturation of SSU-rRNA"/>
    <property type="evidence" value="ECO:0007669"/>
    <property type="project" value="TreeGrafter"/>
</dbReference>
<evidence type="ECO:0000256" key="3">
    <source>
        <dbReference type="ARBA" id="ARBA00022552"/>
    </source>
</evidence>
<dbReference type="GO" id="GO:0005634">
    <property type="term" value="C:nucleus"/>
    <property type="evidence" value="ECO:0007669"/>
    <property type="project" value="UniProtKB-SubCell"/>
</dbReference>
<gene>
    <name evidence="6" type="primary">TSR3</name>
    <name evidence="10" type="ORF">FISHEDRAFT_64684</name>
</gene>
<dbReference type="Proteomes" id="UP000054144">
    <property type="component" value="Unassembled WGS sequence"/>
</dbReference>
<dbReference type="Pfam" id="PF04034">
    <property type="entry name" value="Ribo_biogen_C"/>
    <property type="match status" value="1"/>
</dbReference>
<feature type="binding site" evidence="6">
    <location>
        <position position="123"/>
    </location>
    <ligand>
        <name>S-adenosyl-L-methionine</name>
        <dbReference type="ChEBI" id="CHEBI:59789"/>
    </ligand>
</feature>
<evidence type="ECO:0000259" key="9">
    <source>
        <dbReference type="Pfam" id="PF04068"/>
    </source>
</evidence>
<feature type="compositionally biased region" description="Polar residues" evidence="7">
    <location>
        <begin position="277"/>
        <end position="288"/>
    </location>
</feature>
<evidence type="ECO:0000313" key="10">
    <source>
        <dbReference type="EMBL" id="KIY50462.1"/>
    </source>
</evidence>
<feature type="domain" description="RNase L inhibitor RLI-like possible metal-binding" evidence="9">
    <location>
        <begin position="59"/>
        <end position="93"/>
    </location>
</feature>
<dbReference type="GO" id="GO:0000455">
    <property type="term" value="P:enzyme-directed rRNA pseudouridine synthesis"/>
    <property type="evidence" value="ECO:0007669"/>
    <property type="project" value="UniProtKB-UniRule"/>
</dbReference>
<proteinExistence type="inferred from homology"/>
<evidence type="ECO:0000313" key="11">
    <source>
        <dbReference type="Proteomes" id="UP000054144"/>
    </source>
</evidence>
<keyword evidence="1 6" id="KW-0963">Cytoplasm</keyword>
<comment type="catalytic activity">
    <reaction evidence="6">
        <text>N(1)-methylpseudouridine(1191) in yeast 18S rRNA + S-adenosyl-L-methionine = N(1)-methyl-N(3)-[(3S)-3-amino-3-carboxypropyl]pseudouridine(1191) in yeast 18S rRNA + S-methyl-5'-thioadenosine + H(+)</text>
        <dbReference type="Rhea" id="RHEA:63300"/>
        <dbReference type="Rhea" id="RHEA-COMP:13852"/>
        <dbReference type="Rhea" id="RHEA-COMP:16309"/>
        <dbReference type="ChEBI" id="CHEBI:15378"/>
        <dbReference type="ChEBI" id="CHEBI:17509"/>
        <dbReference type="ChEBI" id="CHEBI:59789"/>
        <dbReference type="ChEBI" id="CHEBI:74890"/>
        <dbReference type="ChEBI" id="CHEBI:146234"/>
    </reaction>
</comment>
<feature type="binding site" evidence="6">
    <location>
        <position position="75"/>
    </location>
    <ligand>
        <name>S-adenosyl-L-methionine</name>
        <dbReference type="ChEBI" id="CHEBI:59789"/>
    </ligand>
</feature>
<feature type="binding site" evidence="6">
    <location>
        <position position="161"/>
    </location>
    <ligand>
        <name>S-adenosyl-L-methionine</name>
        <dbReference type="ChEBI" id="CHEBI:59789"/>
    </ligand>
</feature>
<accession>A0A0D7AGB4</accession>
<dbReference type="GO" id="GO:0106388">
    <property type="term" value="F:rRNA small subunit aminocarboxypropyltransferase activity"/>
    <property type="evidence" value="ECO:0007669"/>
    <property type="project" value="UniProtKB-EC"/>
</dbReference>
<dbReference type="AlphaFoldDB" id="A0A0D7AGB4"/>
<comment type="similarity">
    <text evidence="6">Belongs to the TDD superfamily. TSR3 family.</text>
</comment>
<keyword evidence="5 6" id="KW-0949">S-adenosyl-L-methionine</keyword>
<dbReference type="EC" id="2.5.1.157" evidence="6"/>
<dbReference type="PANTHER" id="PTHR20426:SF0">
    <property type="entry name" value="18S RRNA AMINOCARBOXYPROPYLTRANSFERASE"/>
    <property type="match status" value="1"/>
</dbReference>
<evidence type="ECO:0000259" key="8">
    <source>
        <dbReference type="Pfam" id="PF04034"/>
    </source>
</evidence>
<comment type="subcellular location">
    <subcellularLocation>
        <location evidence="6">Cytoplasm</location>
    </subcellularLocation>
    <subcellularLocation>
        <location evidence="6">Nucleus</location>
    </subcellularLocation>
</comment>
<evidence type="ECO:0000256" key="1">
    <source>
        <dbReference type="ARBA" id="ARBA00022490"/>
    </source>
</evidence>
<feature type="region of interest" description="Disordered" evidence="7">
    <location>
        <begin position="237"/>
        <end position="288"/>
    </location>
</feature>
<keyword evidence="11" id="KW-1185">Reference proteome</keyword>
<evidence type="ECO:0000256" key="4">
    <source>
        <dbReference type="ARBA" id="ARBA00022679"/>
    </source>
</evidence>
<sequence>MAKSSGTSTRKDTRRRGQGHHQKRKSYTAVDEGGRPDSAIDEVADPTADSPGVNNDIAVPVAMWDFNHCDPRRCSGKKLARLGFIQELKVGRRFRGIVVSPRGTQVISPSDRDIILNSGVAVVECSWARLDDVPFGKIAGPHDRLLPYLIATNPTNYGKPWRLNCVEALAAAFYITGMPEYAERLLANFGWGHAFWNVNKTFLKKYQKCTTFEDVGRTQEEILAGLEKRYEESRTSKSLVVDGLPPSADELDDFGGGNPNHLPCDSESEGFDDTDKGSQSSAESDGKS</sequence>
<feature type="region of interest" description="Disordered" evidence="7">
    <location>
        <begin position="1"/>
        <end position="54"/>
    </location>
</feature>
<evidence type="ECO:0000256" key="5">
    <source>
        <dbReference type="ARBA" id="ARBA00022691"/>
    </source>
</evidence>
<reference evidence="10 11" key="1">
    <citation type="journal article" date="2015" name="Fungal Genet. Biol.">
        <title>Evolution of novel wood decay mechanisms in Agaricales revealed by the genome sequences of Fistulina hepatica and Cylindrobasidium torrendii.</title>
        <authorList>
            <person name="Floudas D."/>
            <person name="Held B.W."/>
            <person name="Riley R."/>
            <person name="Nagy L.G."/>
            <person name="Koehler G."/>
            <person name="Ransdell A.S."/>
            <person name="Younus H."/>
            <person name="Chow J."/>
            <person name="Chiniquy J."/>
            <person name="Lipzen A."/>
            <person name="Tritt A."/>
            <person name="Sun H."/>
            <person name="Haridas S."/>
            <person name="LaButti K."/>
            <person name="Ohm R.A."/>
            <person name="Kues U."/>
            <person name="Blanchette R.A."/>
            <person name="Grigoriev I.V."/>
            <person name="Minto R.E."/>
            <person name="Hibbett D.S."/>
        </authorList>
    </citation>
    <scope>NUCLEOTIDE SEQUENCE [LARGE SCALE GENOMIC DNA]</scope>
    <source>
        <strain evidence="10 11">ATCC 64428</strain>
    </source>
</reference>
<feature type="binding site" evidence="6">
    <location>
        <position position="146"/>
    </location>
    <ligand>
        <name>S-adenosyl-L-methionine</name>
        <dbReference type="ChEBI" id="CHEBI:59789"/>
    </ligand>
</feature>
<dbReference type="Pfam" id="PF04068">
    <property type="entry name" value="Fer4_RLI"/>
    <property type="match status" value="1"/>
</dbReference>
<dbReference type="EMBL" id="KN881675">
    <property type="protein sequence ID" value="KIY50462.1"/>
    <property type="molecule type" value="Genomic_DNA"/>
</dbReference>
<keyword evidence="2 6" id="KW-0690">Ribosome biogenesis</keyword>
<dbReference type="GO" id="GO:0005737">
    <property type="term" value="C:cytoplasm"/>
    <property type="evidence" value="ECO:0007669"/>
    <property type="project" value="UniProtKB-SubCell"/>
</dbReference>
<dbReference type="PANTHER" id="PTHR20426">
    <property type="entry name" value="RIBOSOME BIOGENESIS PROTEIN TSR3 HOMOLOG"/>
    <property type="match status" value="1"/>
</dbReference>
<organism evidence="10 11">
    <name type="scientific">Fistulina hepatica ATCC 64428</name>
    <dbReference type="NCBI Taxonomy" id="1128425"/>
    <lineage>
        <taxon>Eukaryota</taxon>
        <taxon>Fungi</taxon>
        <taxon>Dikarya</taxon>
        <taxon>Basidiomycota</taxon>
        <taxon>Agaricomycotina</taxon>
        <taxon>Agaricomycetes</taxon>
        <taxon>Agaricomycetidae</taxon>
        <taxon>Agaricales</taxon>
        <taxon>Fistulinaceae</taxon>
        <taxon>Fistulina</taxon>
    </lineage>
</organism>
<dbReference type="GO" id="GO:1904047">
    <property type="term" value="F:S-adenosyl-L-methionine binding"/>
    <property type="evidence" value="ECO:0007669"/>
    <property type="project" value="UniProtKB-UniRule"/>
</dbReference>
<dbReference type="HAMAP" id="MF_01116">
    <property type="entry name" value="TSR3"/>
    <property type="match status" value="1"/>
</dbReference>
<keyword evidence="4 6" id="KW-0808">Transferase</keyword>
<evidence type="ECO:0000256" key="6">
    <source>
        <dbReference type="HAMAP-Rule" id="MF_03146"/>
    </source>
</evidence>
<name>A0A0D7AGB4_9AGAR</name>
<keyword evidence="6" id="KW-0539">Nucleus</keyword>
<comment type="function">
    <text evidence="6">Aminocarboxypropyltransferase that catalyzes the aminocarboxypropyl transfer on pseudouridine at position 1191 (Psi1191) in 18S rRNA. It constitutes the last step in biosynthesis of the hypermodified N1-methyl-N3-(3-amino-3-carboxypropyl) pseudouridine (m1acp3-Psi) conserved in eukaryotic 18S rRNA.</text>
</comment>
<dbReference type="InterPro" id="IPR007209">
    <property type="entry name" value="RNaseL-inhib-like_metal-bd_dom"/>
</dbReference>
<dbReference type="InterPro" id="IPR022968">
    <property type="entry name" value="Tsr3-like"/>
</dbReference>
<comment type="catalytic activity">
    <reaction evidence="6">
        <text>an N(1)-methylpseudouridine in rRNA + S-adenosyl-L-methionine = N(1)-methyl-N(3)-[(3S)-3-amino-3-carboxypropyl]pseudouridine in rRNA + S-methyl-5'-thioadenosine + H(+)</text>
        <dbReference type="Rhea" id="RHEA:63296"/>
        <dbReference type="Rhea" id="RHEA-COMP:11634"/>
        <dbReference type="Rhea" id="RHEA-COMP:16310"/>
        <dbReference type="ChEBI" id="CHEBI:15378"/>
        <dbReference type="ChEBI" id="CHEBI:17509"/>
        <dbReference type="ChEBI" id="CHEBI:59789"/>
        <dbReference type="ChEBI" id="CHEBI:74890"/>
        <dbReference type="ChEBI" id="CHEBI:146234"/>
        <dbReference type="EC" id="2.5.1.157"/>
    </reaction>
</comment>